<dbReference type="KEGG" id="gbe:GbCGDNIH1_1990"/>
<gene>
    <name evidence="5" type="ordered locus">GbCGDNIH1_1990</name>
</gene>
<dbReference type="eggNOG" id="COG4166">
    <property type="taxonomic scope" value="Bacteria"/>
</dbReference>
<dbReference type="GO" id="GO:0042884">
    <property type="term" value="P:microcin transport"/>
    <property type="evidence" value="ECO:0007669"/>
    <property type="project" value="TreeGrafter"/>
</dbReference>
<dbReference type="InterPro" id="IPR030678">
    <property type="entry name" value="Peptide/Ni-bd"/>
</dbReference>
<dbReference type="RefSeq" id="WP_011632690.1">
    <property type="nucleotide sequence ID" value="NC_008343.2"/>
</dbReference>
<dbReference type="Gene3D" id="3.10.105.10">
    <property type="entry name" value="Dipeptide-binding Protein, Domain 3"/>
    <property type="match status" value="1"/>
</dbReference>
<comment type="similarity">
    <text evidence="2">Belongs to the bacterial solute-binding protein 5 family.</text>
</comment>
<dbReference type="Proteomes" id="UP000001963">
    <property type="component" value="Chromosome"/>
</dbReference>
<sequence>MRRRSLLTTGLTTGLTAGAISPALFLMPGTMRRAGAQFLRDLPPGVVRTHAVTTVGAPQLPADFKNFPYANPDAPKGGEIVQAEIGSFDSLNPFILRGVAGPVGAVWDTLLVSTADEPETGYAHLAQVIEIAADRRSVAFELRPEACFHDGHKLTAEDVAWTFETLMKHGRPQQRAYYADVEKAEAQGPHRVVFHFRTDQNRELPLIIGQLSVLPKHWWEKRDFTQPLTEPPLGSGPYQVGKVDFGRSLTLERVKDWWAANLPTGRGLYNFDRMRTEFFRDPTIAFEAFKAGQVDIRVENIARQWATGYDFPAVKEGRIKREQLPWNLPFGMVGFGMNTRLSKFSDPRVREAIVCAFDFEWANKNLFYGRYQRLKSYYTFTECASSGLPSKEELALLEPFRTQLPPRLFTEPYTLPVTDGSGNNRDVLRHCLTLLKEAGWTVREGKLVDAGGQQLSFEILLDNPPFERVLLPYTQSLAKLGIDARIRSVDPAQAQHLQEEFNFDMALMQFPESDSPGNEQIGFWSSASAKEKGSNNLMGVSSPVVDALVAKVITAPDRASQITACRALDRVLLWGWYIMPNWTAATMNVAYWNRFAHVDKPVRSGFALDSWWAVSPAKG</sequence>
<feature type="domain" description="Solute-binding protein family 5" evidence="4">
    <location>
        <begin position="124"/>
        <end position="528"/>
    </location>
</feature>
<evidence type="ECO:0000313" key="5">
    <source>
        <dbReference type="EMBL" id="ABI62888.1"/>
    </source>
</evidence>
<dbReference type="HOGENOM" id="CLU_023171_0_0_5"/>
<dbReference type="SUPFAM" id="SSF53850">
    <property type="entry name" value="Periplasmic binding protein-like II"/>
    <property type="match status" value="1"/>
</dbReference>
<evidence type="ECO:0000259" key="4">
    <source>
        <dbReference type="Pfam" id="PF00496"/>
    </source>
</evidence>
<dbReference type="GO" id="GO:0030288">
    <property type="term" value="C:outer membrane-bounded periplasmic space"/>
    <property type="evidence" value="ECO:0007669"/>
    <property type="project" value="TreeGrafter"/>
</dbReference>
<dbReference type="PANTHER" id="PTHR30290:SF64">
    <property type="entry name" value="ABC TRANSPORTER PERIPLASMIC BINDING PROTEIN"/>
    <property type="match status" value="1"/>
</dbReference>
<keyword evidence="6" id="KW-1185">Reference proteome</keyword>
<organism evidence="5 6">
    <name type="scientific">Granulibacter bethesdensis (strain ATCC BAA-1260 / CGDNIH1)</name>
    <dbReference type="NCBI Taxonomy" id="391165"/>
    <lineage>
        <taxon>Bacteria</taxon>
        <taxon>Pseudomonadati</taxon>
        <taxon>Pseudomonadota</taxon>
        <taxon>Alphaproteobacteria</taxon>
        <taxon>Acetobacterales</taxon>
        <taxon>Acetobacteraceae</taxon>
        <taxon>Granulibacter</taxon>
    </lineage>
</organism>
<proteinExistence type="inferred from homology"/>
<dbReference type="PIRSF" id="PIRSF002741">
    <property type="entry name" value="MppA"/>
    <property type="match status" value="1"/>
</dbReference>
<keyword evidence="3" id="KW-0732">Signal</keyword>
<evidence type="ECO:0000256" key="1">
    <source>
        <dbReference type="ARBA" id="ARBA00004418"/>
    </source>
</evidence>
<evidence type="ECO:0000256" key="3">
    <source>
        <dbReference type="ARBA" id="ARBA00022729"/>
    </source>
</evidence>
<reference evidence="5 6" key="1">
    <citation type="journal article" date="2007" name="J. Bacteriol.">
        <title>Genome sequence analysis of the emerging human pathogenic acetic acid bacterium Granulibacter bethesdensis.</title>
        <authorList>
            <person name="Greenberg D.E."/>
            <person name="Porcella S.F."/>
            <person name="Zelazny A.M."/>
            <person name="Virtaneva K."/>
            <person name="Sturdevant D.E."/>
            <person name="Kupko J.J.III."/>
            <person name="Barbian K.D."/>
            <person name="Babar A."/>
            <person name="Dorward D.W."/>
            <person name="Holland S.M."/>
        </authorList>
    </citation>
    <scope>NUCLEOTIDE SEQUENCE [LARGE SCALE GENOMIC DNA]</scope>
    <source>
        <strain evidence="6">ATCC BAA-1260 / CGDNIH1</strain>
    </source>
</reference>
<dbReference type="InterPro" id="IPR039424">
    <property type="entry name" value="SBP_5"/>
</dbReference>
<dbReference type="Pfam" id="PF00496">
    <property type="entry name" value="SBP_bac_5"/>
    <property type="match status" value="1"/>
</dbReference>
<dbReference type="AlphaFoldDB" id="Q0BQL4"/>
<dbReference type="PANTHER" id="PTHR30290">
    <property type="entry name" value="PERIPLASMIC BINDING COMPONENT OF ABC TRANSPORTER"/>
    <property type="match status" value="1"/>
</dbReference>
<evidence type="ECO:0000313" key="6">
    <source>
        <dbReference type="Proteomes" id="UP000001963"/>
    </source>
</evidence>
<dbReference type="CDD" id="cd08497">
    <property type="entry name" value="MbnE-like"/>
    <property type="match status" value="1"/>
</dbReference>
<dbReference type="Gene3D" id="3.40.190.10">
    <property type="entry name" value="Periplasmic binding protein-like II"/>
    <property type="match status" value="1"/>
</dbReference>
<dbReference type="InterPro" id="IPR000914">
    <property type="entry name" value="SBP_5_dom"/>
</dbReference>
<dbReference type="STRING" id="391165.GbCGDNIH1_1990"/>
<dbReference type="GO" id="GO:0015833">
    <property type="term" value="P:peptide transport"/>
    <property type="evidence" value="ECO:0007669"/>
    <property type="project" value="TreeGrafter"/>
</dbReference>
<dbReference type="OrthoDB" id="9803988at2"/>
<dbReference type="EMBL" id="CP000394">
    <property type="protein sequence ID" value="ABI62888.1"/>
    <property type="molecule type" value="Genomic_DNA"/>
</dbReference>
<protein>
    <submittedName>
        <fullName evidence="5">Oligopeptide-binding protein oppA</fullName>
    </submittedName>
</protein>
<name>Q0BQL4_GRABC</name>
<dbReference type="GO" id="GO:1904680">
    <property type="term" value="F:peptide transmembrane transporter activity"/>
    <property type="evidence" value="ECO:0007669"/>
    <property type="project" value="TreeGrafter"/>
</dbReference>
<dbReference type="GO" id="GO:0043190">
    <property type="term" value="C:ATP-binding cassette (ABC) transporter complex"/>
    <property type="evidence" value="ECO:0007669"/>
    <property type="project" value="InterPro"/>
</dbReference>
<accession>Q0BQL4</accession>
<comment type="subcellular location">
    <subcellularLocation>
        <location evidence="1">Periplasm</location>
    </subcellularLocation>
</comment>
<evidence type="ECO:0000256" key="2">
    <source>
        <dbReference type="ARBA" id="ARBA00005695"/>
    </source>
</evidence>